<evidence type="ECO:0000259" key="1">
    <source>
        <dbReference type="Pfam" id="PF13556"/>
    </source>
</evidence>
<dbReference type="InterPro" id="IPR051448">
    <property type="entry name" value="CdaR-like_regulators"/>
</dbReference>
<organism evidence="2 3">
    <name type="scientific">Gracilibacillus halotolerans</name>
    <dbReference type="NCBI Taxonomy" id="74386"/>
    <lineage>
        <taxon>Bacteria</taxon>
        <taxon>Bacillati</taxon>
        <taxon>Bacillota</taxon>
        <taxon>Bacilli</taxon>
        <taxon>Bacillales</taxon>
        <taxon>Bacillaceae</taxon>
        <taxon>Gracilibacillus</taxon>
    </lineage>
</organism>
<dbReference type="PANTHER" id="PTHR33744">
    <property type="entry name" value="CARBOHYDRATE DIACID REGULATOR"/>
    <property type="match status" value="1"/>
</dbReference>
<comment type="caution">
    <text evidence="2">The sequence shown here is derived from an EMBL/GenBank/DDBJ whole genome shotgun (WGS) entry which is preliminary data.</text>
</comment>
<protein>
    <recommendedName>
        <fullName evidence="1">PucR C-terminal helix-turn-helix domain-containing protein</fullName>
    </recommendedName>
</protein>
<dbReference type="PANTHER" id="PTHR33744:SF15">
    <property type="entry name" value="CARBOHYDRATE DIACID REGULATOR"/>
    <property type="match status" value="1"/>
</dbReference>
<dbReference type="RefSeq" id="WP_184246316.1">
    <property type="nucleotide sequence ID" value="NZ_BAAACU010000028.1"/>
</dbReference>
<dbReference type="AlphaFoldDB" id="A0A841RL52"/>
<reference evidence="2 3" key="1">
    <citation type="submission" date="2020-08" db="EMBL/GenBank/DDBJ databases">
        <title>Genomic Encyclopedia of Type Strains, Phase IV (KMG-IV): sequencing the most valuable type-strain genomes for metagenomic binning, comparative biology and taxonomic classification.</title>
        <authorList>
            <person name="Goeker M."/>
        </authorList>
    </citation>
    <scope>NUCLEOTIDE SEQUENCE [LARGE SCALE GENOMIC DNA]</scope>
    <source>
        <strain evidence="2 3">DSM 11805</strain>
    </source>
</reference>
<evidence type="ECO:0000313" key="3">
    <source>
        <dbReference type="Proteomes" id="UP000572212"/>
    </source>
</evidence>
<keyword evidence="3" id="KW-1185">Reference proteome</keyword>
<accession>A0A841RL52</accession>
<sequence length="294" mass="34464">MLDQLQYMFPNLVKAENGATINHSDYKWFVTKENDIVGIPADDITQRELELLTILLTPYKANQPPMTEQEKVWSDILFHQHIPSNLEDHRYYFVYFSLSDETVDPDNFREAIYGIFFEKPPILWENNEEGVIIQEIKGEINEEISYTEIAEVLTTDFYMDVKLFVGPVLHNIKKASTFYQWMKNCYRMTRNSKQSVLSYIQSIPYIVLQPITKEERLLLCESLLHEVSDDEELLKTIQIFLESNSNTTLAAKKMYMHRNSLQYRVDKFIEKTGIDVKQFEGAIAVYLCLIIANN</sequence>
<evidence type="ECO:0000313" key="2">
    <source>
        <dbReference type="EMBL" id="MBB6512672.1"/>
    </source>
</evidence>
<proteinExistence type="predicted"/>
<dbReference type="InterPro" id="IPR042070">
    <property type="entry name" value="PucR_C-HTH_sf"/>
</dbReference>
<gene>
    <name evidence="2" type="ORF">GGQ92_001458</name>
</gene>
<dbReference type="EMBL" id="JACHON010000004">
    <property type="protein sequence ID" value="MBB6512672.1"/>
    <property type="molecule type" value="Genomic_DNA"/>
</dbReference>
<feature type="domain" description="PucR C-terminal helix-turn-helix" evidence="1">
    <location>
        <begin position="233"/>
        <end position="290"/>
    </location>
</feature>
<dbReference type="InterPro" id="IPR025736">
    <property type="entry name" value="PucR_C-HTH_dom"/>
</dbReference>
<name>A0A841RL52_9BACI</name>
<dbReference type="Pfam" id="PF13556">
    <property type="entry name" value="HTH_30"/>
    <property type="match status" value="1"/>
</dbReference>
<dbReference type="Gene3D" id="1.10.10.2840">
    <property type="entry name" value="PucR C-terminal helix-turn-helix domain"/>
    <property type="match status" value="1"/>
</dbReference>
<dbReference type="Proteomes" id="UP000572212">
    <property type="component" value="Unassembled WGS sequence"/>
</dbReference>